<dbReference type="AlphaFoldDB" id="A0A8H7NZC1"/>
<evidence type="ECO:0000256" key="4">
    <source>
        <dbReference type="ARBA" id="ARBA00023015"/>
    </source>
</evidence>
<dbReference type="Gene3D" id="6.10.280.10">
    <property type="entry name" value="Mediator complex, subunit Med21"/>
    <property type="match status" value="1"/>
</dbReference>
<reference evidence="10" key="1">
    <citation type="submission" date="2020-11" db="EMBL/GenBank/DDBJ databases">
        <authorList>
            <person name="Koelle M."/>
            <person name="Horta M.A.C."/>
            <person name="Nowrousian M."/>
            <person name="Ohm R.A."/>
            <person name="Benz P."/>
            <person name="Pilgard A."/>
        </authorList>
    </citation>
    <scope>NUCLEOTIDE SEQUENCE</scope>
    <source>
        <strain evidence="10">FPRL280</strain>
    </source>
</reference>
<keyword evidence="5 8" id="KW-0010">Activator</keyword>
<dbReference type="GO" id="GO:0006357">
    <property type="term" value="P:regulation of transcription by RNA polymerase II"/>
    <property type="evidence" value="ECO:0007669"/>
    <property type="project" value="TreeGrafter"/>
</dbReference>
<comment type="function">
    <text evidence="8">Component of the Mediator complex, a coactivator involved in the regulated transcription of nearly all RNA polymerase II-dependent genes. Mediator functions as a bridge to convey information from gene-specific regulatory proteins to the basal RNA polymerase II transcription machinery. Mediator is recruited to promoters by direct interactions with regulatory proteins and serves as a scaffold for the assembly of a functional preinitiation complex with RNA polymerase II and the general transcription factors.</text>
</comment>
<sequence length="147" mass="16778">MLQELSHMDRITQLQDEIQQFLTIMSSSIAYLTSRANFLQVSPEVPITKQRKAEKYDPPEVLEANKKELVADLVVKAKQIELLIQSLPEPELEEAQAHRLQGLEEEMAEANAEYIRAVNRAKSLHQRMSLLLRTMLDEVELPDDAPG</sequence>
<comment type="caution">
    <text evidence="10">The sequence shown here is derived from an EMBL/GenBank/DDBJ whole genome shotgun (WGS) entry which is preliminary data.</text>
</comment>
<evidence type="ECO:0000313" key="10">
    <source>
        <dbReference type="EMBL" id="KAF9810421.1"/>
    </source>
</evidence>
<comment type="subunit">
    <text evidence="8">Component of the Mediator complex.</text>
</comment>
<dbReference type="EMBL" id="JADOXO010000175">
    <property type="protein sequence ID" value="KAF9810421.1"/>
    <property type="molecule type" value="Genomic_DNA"/>
</dbReference>
<evidence type="ECO:0000256" key="3">
    <source>
        <dbReference type="ARBA" id="ARBA00019691"/>
    </source>
</evidence>
<evidence type="ECO:0000313" key="11">
    <source>
        <dbReference type="Proteomes" id="UP000639403"/>
    </source>
</evidence>
<keyword evidence="4 8" id="KW-0805">Transcription regulation</keyword>
<evidence type="ECO:0000256" key="1">
    <source>
        <dbReference type="ARBA" id="ARBA00004123"/>
    </source>
</evidence>
<dbReference type="Pfam" id="PF11221">
    <property type="entry name" value="Med21"/>
    <property type="match status" value="1"/>
</dbReference>
<dbReference type="GO" id="GO:0016592">
    <property type="term" value="C:mediator complex"/>
    <property type="evidence" value="ECO:0007669"/>
    <property type="project" value="UniProtKB-UniRule"/>
</dbReference>
<keyword evidence="9" id="KW-0175">Coiled coil</keyword>
<dbReference type="Proteomes" id="UP000639403">
    <property type="component" value="Unassembled WGS sequence"/>
</dbReference>
<feature type="coiled-coil region" evidence="9">
    <location>
        <begin position="93"/>
        <end position="127"/>
    </location>
</feature>
<keyword evidence="6 8" id="KW-0804">Transcription</keyword>
<accession>A0A8H7NZC1</accession>
<reference evidence="10" key="2">
    <citation type="journal article" name="Front. Microbiol.">
        <title>Degradative Capacity of Two Strains of Rhodonia placenta: From Phenotype to Genotype.</title>
        <authorList>
            <person name="Kolle M."/>
            <person name="Horta M.A.C."/>
            <person name="Nowrousian M."/>
            <person name="Ohm R.A."/>
            <person name="Benz J.P."/>
            <person name="Pilgard A."/>
        </authorList>
    </citation>
    <scope>NUCLEOTIDE SEQUENCE</scope>
    <source>
        <strain evidence="10">FPRL280</strain>
    </source>
</reference>
<evidence type="ECO:0000256" key="9">
    <source>
        <dbReference type="SAM" id="Coils"/>
    </source>
</evidence>
<dbReference type="InterPro" id="IPR021384">
    <property type="entry name" value="Mediator_Med21"/>
</dbReference>
<comment type="subcellular location">
    <subcellularLocation>
        <location evidence="1 8">Nucleus</location>
    </subcellularLocation>
</comment>
<gene>
    <name evidence="10" type="ORF">IEO21_06958</name>
</gene>
<evidence type="ECO:0000256" key="5">
    <source>
        <dbReference type="ARBA" id="ARBA00023159"/>
    </source>
</evidence>
<comment type="similarity">
    <text evidence="2 8">Belongs to the Mediator complex subunit 21 family.</text>
</comment>
<evidence type="ECO:0000256" key="8">
    <source>
        <dbReference type="RuleBase" id="RU366036"/>
    </source>
</evidence>
<dbReference type="GO" id="GO:0003712">
    <property type="term" value="F:transcription coregulator activity"/>
    <property type="evidence" value="ECO:0007669"/>
    <property type="project" value="TreeGrafter"/>
</dbReference>
<dbReference type="PANTHER" id="PTHR13381:SF0">
    <property type="entry name" value="MEDIATOR OF RNA POLYMERASE II TRANSCRIPTION SUBUNIT 21"/>
    <property type="match status" value="1"/>
</dbReference>
<dbReference type="SUPFAM" id="SSF140718">
    <property type="entry name" value="Mediator hinge subcomplex-like"/>
    <property type="match status" value="1"/>
</dbReference>
<organism evidence="10 11">
    <name type="scientific">Rhodonia placenta</name>
    <dbReference type="NCBI Taxonomy" id="104341"/>
    <lineage>
        <taxon>Eukaryota</taxon>
        <taxon>Fungi</taxon>
        <taxon>Dikarya</taxon>
        <taxon>Basidiomycota</taxon>
        <taxon>Agaricomycotina</taxon>
        <taxon>Agaricomycetes</taxon>
        <taxon>Polyporales</taxon>
        <taxon>Adustoporiaceae</taxon>
        <taxon>Rhodonia</taxon>
    </lineage>
</organism>
<evidence type="ECO:0000256" key="7">
    <source>
        <dbReference type="ARBA" id="ARBA00023242"/>
    </source>
</evidence>
<evidence type="ECO:0000256" key="2">
    <source>
        <dbReference type="ARBA" id="ARBA00005770"/>
    </source>
</evidence>
<proteinExistence type="inferred from homology"/>
<dbReference type="InterPro" id="IPR037212">
    <property type="entry name" value="Med7/Med21-like"/>
</dbReference>
<evidence type="ECO:0000256" key="6">
    <source>
        <dbReference type="ARBA" id="ARBA00023163"/>
    </source>
</evidence>
<keyword evidence="7 8" id="KW-0539">Nucleus</keyword>
<dbReference type="PANTHER" id="PTHR13381">
    <property type="entry name" value="RNA POLYMERASE II HOLOENZYME COMPONENT SRB7"/>
    <property type="match status" value="1"/>
</dbReference>
<protein>
    <recommendedName>
        <fullName evidence="3 8">Mediator of RNA polymerase II transcription subunit 21</fullName>
    </recommendedName>
</protein>
<name>A0A8H7NZC1_9APHY</name>